<accession>A0A4R3KSS5</accession>
<dbReference type="InterPro" id="IPR029063">
    <property type="entry name" value="SAM-dependent_MTases_sf"/>
</dbReference>
<name>A0A4R3KSS5_9SPHI</name>
<protein>
    <submittedName>
        <fullName evidence="2">Methyltransferase family protein</fullName>
    </submittedName>
</protein>
<dbReference type="Proteomes" id="UP000295807">
    <property type="component" value="Unassembled WGS sequence"/>
</dbReference>
<dbReference type="PANTHER" id="PTHR43861">
    <property type="entry name" value="TRANS-ACONITATE 2-METHYLTRANSFERASE-RELATED"/>
    <property type="match status" value="1"/>
</dbReference>
<evidence type="ECO:0000259" key="1">
    <source>
        <dbReference type="Pfam" id="PF08241"/>
    </source>
</evidence>
<dbReference type="Pfam" id="PF08241">
    <property type="entry name" value="Methyltransf_11"/>
    <property type="match status" value="1"/>
</dbReference>
<keyword evidence="2" id="KW-0489">Methyltransferase</keyword>
<dbReference type="SUPFAM" id="SSF53335">
    <property type="entry name" value="S-adenosyl-L-methionine-dependent methyltransferases"/>
    <property type="match status" value="1"/>
</dbReference>
<reference evidence="2 3" key="1">
    <citation type="submission" date="2019-03" db="EMBL/GenBank/DDBJ databases">
        <title>Genomic Encyclopedia of Type Strains, Phase IV (KMG-IV): sequencing the most valuable type-strain genomes for metagenomic binning, comparative biology and taxonomic classification.</title>
        <authorList>
            <person name="Goeker M."/>
        </authorList>
    </citation>
    <scope>NUCLEOTIDE SEQUENCE [LARGE SCALE GENOMIC DNA]</scope>
    <source>
        <strain evidence="2 3">DSM 21100</strain>
    </source>
</reference>
<dbReference type="EMBL" id="SMAD01000003">
    <property type="protein sequence ID" value="TCS88268.1"/>
    <property type="molecule type" value="Genomic_DNA"/>
</dbReference>
<evidence type="ECO:0000313" key="2">
    <source>
        <dbReference type="EMBL" id="TCS88268.1"/>
    </source>
</evidence>
<evidence type="ECO:0000313" key="3">
    <source>
        <dbReference type="Proteomes" id="UP000295807"/>
    </source>
</evidence>
<keyword evidence="2" id="KW-0808">Transferase</keyword>
<dbReference type="RefSeq" id="WP_132128490.1">
    <property type="nucleotide sequence ID" value="NZ_CP042432.1"/>
</dbReference>
<proteinExistence type="predicted"/>
<dbReference type="GO" id="GO:0008757">
    <property type="term" value="F:S-adenosylmethionine-dependent methyltransferase activity"/>
    <property type="evidence" value="ECO:0007669"/>
    <property type="project" value="InterPro"/>
</dbReference>
<dbReference type="PANTHER" id="PTHR43861:SF6">
    <property type="entry name" value="METHYLTRANSFERASE TYPE 11"/>
    <property type="match status" value="1"/>
</dbReference>
<keyword evidence="3" id="KW-1185">Reference proteome</keyword>
<dbReference type="InterPro" id="IPR013216">
    <property type="entry name" value="Methyltransf_11"/>
</dbReference>
<comment type="caution">
    <text evidence="2">The sequence shown here is derived from an EMBL/GenBank/DDBJ whole genome shotgun (WGS) entry which is preliminary data.</text>
</comment>
<dbReference type="OrthoDB" id="1524727at2"/>
<dbReference type="Gene3D" id="3.40.50.150">
    <property type="entry name" value="Vaccinia Virus protein VP39"/>
    <property type="match status" value="1"/>
</dbReference>
<feature type="domain" description="Methyltransferase type 11" evidence="1">
    <location>
        <begin position="47"/>
        <end position="135"/>
    </location>
</feature>
<dbReference type="CDD" id="cd02440">
    <property type="entry name" value="AdoMet_MTases"/>
    <property type="match status" value="1"/>
</dbReference>
<organism evidence="2 3">
    <name type="scientific">Anseongella ginsenosidimutans</name>
    <dbReference type="NCBI Taxonomy" id="496056"/>
    <lineage>
        <taxon>Bacteria</taxon>
        <taxon>Pseudomonadati</taxon>
        <taxon>Bacteroidota</taxon>
        <taxon>Sphingobacteriia</taxon>
        <taxon>Sphingobacteriales</taxon>
        <taxon>Sphingobacteriaceae</taxon>
        <taxon>Anseongella</taxon>
    </lineage>
</organism>
<sequence>MEVSTSLKSSYDNQYNSADTEWRRKSAERKARNVTELAAAIKPSKVLEVGCGEGSILYWLDQWGFCPELYAVDISESGIRQTREKNMKSLAEARVFDGYTLPYPDNYFDLAYCAHVIEHVEFPRKLMREIMRVSKFQHYEVPIDFSFYVDRKAEHFFAYGHLNIYTPSLFRYLLISEGHKVLKEICGQHNKGIVKLLFKDNPKGLAIFKVKALILRCVPWLRGIKPDFYAVLTDKSGETAERAFARALE</sequence>
<dbReference type="GO" id="GO:0032259">
    <property type="term" value="P:methylation"/>
    <property type="evidence" value="ECO:0007669"/>
    <property type="project" value="UniProtKB-KW"/>
</dbReference>
<gene>
    <name evidence="2" type="ORF">EDD80_103130</name>
</gene>
<dbReference type="AlphaFoldDB" id="A0A4R3KSS5"/>